<organism evidence="2 3">
    <name type="scientific">Tetradesmus obliquus</name>
    <name type="common">Green alga</name>
    <name type="synonym">Acutodesmus obliquus</name>
    <dbReference type="NCBI Taxonomy" id="3088"/>
    <lineage>
        <taxon>Eukaryota</taxon>
        <taxon>Viridiplantae</taxon>
        <taxon>Chlorophyta</taxon>
        <taxon>core chlorophytes</taxon>
        <taxon>Chlorophyceae</taxon>
        <taxon>CS clade</taxon>
        <taxon>Sphaeropleales</taxon>
        <taxon>Scenedesmaceae</taxon>
        <taxon>Tetradesmus</taxon>
    </lineage>
</organism>
<dbReference type="InterPro" id="IPR015915">
    <property type="entry name" value="Kelch-typ_b-propeller"/>
</dbReference>
<feature type="compositionally biased region" description="Low complexity" evidence="1">
    <location>
        <begin position="236"/>
        <end position="245"/>
    </location>
</feature>
<gene>
    <name evidence="2" type="ORF">BQ4739_LOCUS18182</name>
</gene>
<evidence type="ECO:0000313" key="2">
    <source>
        <dbReference type="EMBL" id="SZX77843.1"/>
    </source>
</evidence>
<reference evidence="2 3" key="1">
    <citation type="submission" date="2016-10" db="EMBL/GenBank/DDBJ databases">
        <authorList>
            <person name="Cai Z."/>
        </authorList>
    </citation>
    <scope>NUCLEOTIDE SEQUENCE [LARGE SCALE GENOMIC DNA]</scope>
</reference>
<keyword evidence="3" id="KW-1185">Reference proteome</keyword>
<evidence type="ECO:0000256" key="1">
    <source>
        <dbReference type="SAM" id="MobiDB-lite"/>
    </source>
</evidence>
<accession>A0A383WKT1</accession>
<dbReference type="EMBL" id="FNXT01001296">
    <property type="protein sequence ID" value="SZX77843.1"/>
    <property type="molecule type" value="Genomic_DNA"/>
</dbReference>
<dbReference type="SUPFAM" id="SSF117281">
    <property type="entry name" value="Kelch motif"/>
    <property type="match status" value="1"/>
</dbReference>
<evidence type="ECO:0000313" key="3">
    <source>
        <dbReference type="Proteomes" id="UP000256970"/>
    </source>
</evidence>
<name>A0A383WKT1_TETOB</name>
<sequence length="296" mass="32023">MAAEGSDEWVKIMADDFTATVSKRILLAQADSHLAQLVEYALQRNPSSPEVRLDTSAAVAAEVVAALRQGPAYALPAGDRRLLAAVKHQLDYLGLQLQPAAGEQHYLVVPTYDLATNLQDLQRPEKYGLLMYSSAARGWANRAGPRYPRGGLPRPSLSAAAYDEYSVMVVAGVKGQQARVDVLDLRTWRWREGIAQLQRPGKDSRGVSVVAYEEKVVAVGGQAAGTVGDDNEADEAQQQQQQQQGGEDEQESAFSQTGVREVWSYDPAANAWSSDGIARMPFGISRASPVVARVSV</sequence>
<proteinExistence type="predicted"/>
<feature type="region of interest" description="Disordered" evidence="1">
    <location>
        <begin position="224"/>
        <end position="258"/>
    </location>
</feature>
<dbReference type="Gene3D" id="2.120.10.80">
    <property type="entry name" value="Kelch-type beta propeller"/>
    <property type="match status" value="1"/>
</dbReference>
<protein>
    <submittedName>
        <fullName evidence="2">Uncharacterized protein</fullName>
    </submittedName>
</protein>
<dbReference type="Proteomes" id="UP000256970">
    <property type="component" value="Unassembled WGS sequence"/>
</dbReference>
<dbReference type="AlphaFoldDB" id="A0A383WKT1"/>